<comment type="caution">
    <text evidence="1">The sequence shown here is derived from an EMBL/GenBank/DDBJ whole genome shotgun (WGS) entry which is preliminary data.</text>
</comment>
<evidence type="ECO:0000313" key="2">
    <source>
        <dbReference type="Proteomes" id="UP000664132"/>
    </source>
</evidence>
<gene>
    <name evidence="1" type="ORF">IFR04_016356</name>
</gene>
<dbReference type="AlphaFoldDB" id="A0A8H7T1F3"/>
<name>A0A8H7T1F3_9HELO</name>
<protein>
    <submittedName>
        <fullName evidence="1">Uncharacterized protein</fullName>
    </submittedName>
</protein>
<organism evidence="1 2">
    <name type="scientific">Cadophora malorum</name>
    <dbReference type="NCBI Taxonomy" id="108018"/>
    <lineage>
        <taxon>Eukaryota</taxon>
        <taxon>Fungi</taxon>
        <taxon>Dikarya</taxon>
        <taxon>Ascomycota</taxon>
        <taxon>Pezizomycotina</taxon>
        <taxon>Leotiomycetes</taxon>
        <taxon>Helotiales</taxon>
        <taxon>Ploettnerulaceae</taxon>
        <taxon>Cadophora</taxon>
    </lineage>
</organism>
<keyword evidence="2" id="KW-1185">Reference proteome</keyword>
<dbReference type="EMBL" id="JAFJYH010000697">
    <property type="protein sequence ID" value="KAG4410507.1"/>
    <property type="molecule type" value="Genomic_DNA"/>
</dbReference>
<accession>A0A8H7T1F3</accession>
<proteinExistence type="predicted"/>
<sequence>MRHTNKAYLTQITRIEINVCAEKYRYSRNNMHYAQFYLFDSERGKELRSICRILLKHFRDLDTNIVKACELGMRSRGSSLLSPLKTHPMGDYKTAGDALKLLLDGNQRGERGLPPLGVTRFWWYQAETIMWNWDASGRKRDWTNSFAGSKLLFNVMALQWFEYFEKLPSELRNRIYKIVLKHKGPIRIIQGPLRFPNFAAILATKKAICAEAKGYLYSLNNFTI</sequence>
<reference evidence="1" key="1">
    <citation type="submission" date="2021-02" db="EMBL/GenBank/DDBJ databases">
        <title>Genome sequence Cadophora malorum strain M34.</title>
        <authorList>
            <person name="Stefanovic E."/>
            <person name="Vu D."/>
            <person name="Scully C."/>
            <person name="Dijksterhuis J."/>
            <person name="Roader J."/>
            <person name="Houbraken J."/>
        </authorList>
    </citation>
    <scope>NUCLEOTIDE SEQUENCE</scope>
    <source>
        <strain evidence="1">M34</strain>
    </source>
</reference>
<dbReference type="Proteomes" id="UP000664132">
    <property type="component" value="Unassembled WGS sequence"/>
</dbReference>
<evidence type="ECO:0000313" key="1">
    <source>
        <dbReference type="EMBL" id="KAG4410507.1"/>
    </source>
</evidence>
<dbReference type="OrthoDB" id="3511142at2759"/>